<reference evidence="1 2" key="1">
    <citation type="journal article" date="2020" name="Nature">
        <title>Six reference-quality genomes reveal evolution of bat adaptations.</title>
        <authorList>
            <person name="Jebb D."/>
            <person name="Huang Z."/>
            <person name="Pippel M."/>
            <person name="Hughes G.M."/>
            <person name="Lavrichenko K."/>
            <person name="Devanna P."/>
            <person name="Winkler S."/>
            <person name="Jermiin L.S."/>
            <person name="Skirmuntt E.C."/>
            <person name="Katzourakis A."/>
            <person name="Burkitt-Gray L."/>
            <person name="Ray D.A."/>
            <person name="Sullivan K.A.M."/>
            <person name="Roscito J.G."/>
            <person name="Kirilenko B.M."/>
            <person name="Davalos L.M."/>
            <person name="Corthals A.P."/>
            <person name="Power M.L."/>
            <person name="Jones G."/>
            <person name="Ransome R.D."/>
            <person name="Dechmann D.K.N."/>
            <person name="Locatelli A.G."/>
            <person name="Puechmaille S.J."/>
            <person name="Fedrigo O."/>
            <person name="Jarvis E.D."/>
            <person name="Hiller M."/>
            <person name="Vernes S.C."/>
            <person name="Myers E.W."/>
            <person name="Teeling E.C."/>
        </authorList>
    </citation>
    <scope>NUCLEOTIDE SEQUENCE [LARGE SCALE GENOMIC DNA]</scope>
    <source>
        <strain evidence="1">Bat1K_MPI-CBG_1</strain>
    </source>
</reference>
<dbReference type="AlphaFoldDB" id="A0A833YWE7"/>
<comment type="caution">
    <text evidence="1">The sequence shown here is derived from an EMBL/GenBank/DDBJ whole genome shotgun (WGS) entry which is preliminary data.</text>
</comment>
<proteinExistence type="predicted"/>
<protein>
    <submittedName>
        <fullName evidence="1">Uncharacterized protein</fullName>
    </submittedName>
</protein>
<organism evidence="1 2">
    <name type="scientific">Phyllostomus discolor</name>
    <name type="common">pale spear-nosed bat</name>
    <dbReference type="NCBI Taxonomy" id="89673"/>
    <lineage>
        <taxon>Eukaryota</taxon>
        <taxon>Metazoa</taxon>
        <taxon>Chordata</taxon>
        <taxon>Craniata</taxon>
        <taxon>Vertebrata</taxon>
        <taxon>Euteleostomi</taxon>
        <taxon>Mammalia</taxon>
        <taxon>Eutheria</taxon>
        <taxon>Laurasiatheria</taxon>
        <taxon>Chiroptera</taxon>
        <taxon>Yangochiroptera</taxon>
        <taxon>Phyllostomidae</taxon>
        <taxon>Phyllostominae</taxon>
        <taxon>Phyllostomus</taxon>
    </lineage>
</organism>
<accession>A0A833YWE7</accession>
<sequence length="141" mass="16153">MCICVHICIYVHINVYMCIHMFTYCEYIYISPHQRICLLILGSNKGRKRERNIDQLPPICTLIRNQTCNLGMCLDWGSNVQPFGMWDDAPTNRAICPRQILALEFFEARMLVQGKGGHSCSPDSQAFVHNFPLPEKAALPH</sequence>
<evidence type="ECO:0000313" key="2">
    <source>
        <dbReference type="Proteomes" id="UP000664940"/>
    </source>
</evidence>
<gene>
    <name evidence="1" type="ORF">HJG60_008739</name>
</gene>
<evidence type="ECO:0000313" key="1">
    <source>
        <dbReference type="EMBL" id="KAF6081719.1"/>
    </source>
</evidence>
<name>A0A833YWE7_9CHIR</name>
<dbReference type="Proteomes" id="UP000664940">
    <property type="component" value="Unassembled WGS sequence"/>
</dbReference>
<dbReference type="EMBL" id="JABVXQ010000013">
    <property type="protein sequence ID" value="KAF6081719.1"/>
    <property type="molecule type" value="Genomic_DNA"/>
</dbReference>